<dbReference type="OMA" id="CCELAGK"/>
<evidence type="ECO:0000256" key="2">
    <source>
        <dbReference type="SAM" id="Phobius"/>
    </source>
</evidence>
<dbReference type="Proteomes" id="UP000014680">
    <property type="component" value="Unassembled WGS sequence"/>
</dbReference>
<feature type="compositionally biased region" description="Polar residues" evidence="1">
    <location>
        <begin position="31"/>
        <end position="43"/>
    </location>
</feature>
<protein>
    <recommendedName>
        <fullName evidence="5">V-SNARE coiled-coil homology domain-containing protein</fullName>
    </recommendedName>
</protein>
<feature type="compositionally biased region" description="Low complexity" evidence="1">
    <location>
        <begin position="7"/>
        <end position="28"/>
    </location>
</feature>
<evidence type="ECO:0008006" key="5">
    <source>
        <dbReference type="Google" id="ProtNLM"/>
    </source>
</evidence>
<feature type="compositionally biased region" description="Basic and acidic residues" evidence="1">
    <location>
        <begin position="44"/>
        <end position="56"/>
    </location>
</feature>
<gene>
    <name evidence="3" type="ORF">EIN_170520</name>
</gene>
<dbReference type="InterPro" id="IPR011012">
    <property type="entry name" value="Longin-like_dom_sf"/>
</dbReference>
<evidence type="ECO:0000256" key="1">
    <source>
        <dbReference type="SAM" id="MobiDB-lite"/>
    </source>
</evidence>
<dbReference type="EMBL" id="KB207112">
    <property type="protein sequence ID" value="ELP84527.1"/>
    <property type="molecule type" value="Genomic_DNA"/>
</dbReference>
<keyword evidence="2" id="KW-1133">Transmembrane helix</keyword>
<dbReference type="VEuPathDB" id="AmoebaDB:EIN_170520"/>
<dbReference type="AlphaFoldDB" id="A0A0A1TVP6"/>
<dbReference type="Gene3D" id="3.30.450.50">
    <property type="entry name" value="Longin domain"/>
    <property type="match status" value="1"/>
</dbReference>
<keyword evidence="4" id="KW-1185">Reference proteome</keyword>
<evidence type="ECO:0000313" key="4">
    <source>
        <dbReference type="Proteomes" id="UP000014680"/>
    </source>
</evidence>
<dbReference type="SUPFAM" id="SSF64356">
    <property type="entry name" value="SNARE-like"/>
    <property type="match status" value="1"/>
</dbReference>
<name>A0A0A1TVP6_ENTIV</name>
<dbReference type="GeneID" id="14883411"/>
<reference evidence="3 4" key="1">
    <citation type="submission" date="2012-10" db="EMBL/GenBank/DDBJ databases">
        <authorList>
            <person name="Zafar N."/>
            <person name="Inman J."/>
            <person name="Hall N."/>
            <person name="Lorenzi H."/>
            <person name="Caler E."/>
        </authorList>
    </citation>
    <scope>NUCLEOTIDE SEQUENCE [LARGE SCALE GENOMIC DNA]</scope>
    <source>
        <strain evidence="3 4">IP1</strain>
    </source>
</reference>
<accession>A0A0A1TVP6</accession>
<dbReference type="KEGG" id="eiv:EIN_170520"/>
<feature type="transmembrane region" description="Helical" evidence="2">
    <location>
        <begin position="280"/>
        <end position="300"/>
    </location>
</feature>
<evidence type="ECO:0000313" key="3">
    <source>
        <dbReference type="EMBL" id="ELP84527.1"/>
    </source>
</evidence>
<feature type="region of interest" description="Disordered" evidence="1">
    <location>
        <begin position="1"/>
        <end position="56"/>
    </location>
</feature>
<dbReference type="RefSeq" id="XP_004183873.1">
    <property type="nucleotide sequence ID" value="XM_004183825.1"/>
</dbReference>
<keyword evidence="2" id="KW-0812">Transmembrane</keyword>
<keyword evidence="2" id="KW-0472">Membrane</keyword>
<sequence length="309" mass="34333">MSSPAAEQPTTLTVPTTTEPPVEQQSEQKTQDGQPVQQVVSPQEKQKAADEEMKKELNEASRKQIELFEKQKAEKEYDAIFYAAIYVKLITVCEAVKEGQRIESHREVANNIIGANFKKNDAEQQKSFVGKKRTVYTLQKNTVIILVVCGYSFPASLSLDTMKKIYNAFYSTFQSGTNNFNDRTVVDAQNFSSFKKSLACFIKDANENSTDPKRKAALASEQCWMTTQESFKAISKRGKQVEQLNQASTVNAYAAVQLNTKMDKLEKAACCELAGKKAKFIIIYAVLGIALVGILVGVVMKFMPKSSSA</sequence>
<proteinExistence type="predicted"/>
<organism evidence="3 4">
    <name type="scientific">Entamoeba invadens IP1</name>
    <dbReference type="NCBI Taxonomy" id="370355"/>
    <lineage>
        <taxon>Eukaryota</taxon>
        <taxon>Amoebozoa</taxon>
        <taxon>Evosea</taxon>
        <taxon>Archamoebae</taxon>
        <taxon>Mastigamoebida</taxon>
        <taxon>Entamoebidae</taxon>
        <taxon>Entamoeba</taxon>
    </lineage>
</organism>